<keyword evidence="2" id="KW-0808">Transferase</keyword>
<keyword evidence="3" id="KW-1185">Reference proteome</keyword>
<sequence>MTAYLKHPRIWQESWDKQQEAFMPDREQRFAAMLTAVAAATGGAAPRLLDLAGGTGTISLRTLARFPAAQVTLVDQDPVLLTIAAASLAGRATVVDADLGDPGWRAKLPHEEFGAVLTATALHWLPAERTAALYAEVRAVLRPGGIFVNADHMEDEGLAAFSARLRDQARDERNARYDSGAATSWSDWWARAAADEQLAPKAVERQQIYPDGHAEGWLPPASWHLDALRAAGYTETGLLWRGGTDAAVIGVR</sequence>
<dbReference type="InterPro" id="IPR029063">
    <property type="entry name" value="SAM-dependent_MTases_sf"/>
</dbReference>
<dbReference type="Proteomes" id="UP000053244">
    <property type="component" value="Unassembled WGS sequence"/>
</dbReference>
<dbReference type="EMBL" id="LLZH01000167">
    <property type="protein sequence ID" value="KUL32659.1"/>
    <property type="molecule type" value="Genomic_DNA"/>
</dbReference>
<dbReference type="Gene3D" id="3.40.50.150">
    <property type="entry name" value="Vaccinia Virus protein VP39"/>
    <property type="match status" value="1"/>
</dbReference>
<gene>
    <name evidence="2" type="ORF">ADL15_19280</name>
</gene>
<dbReference type="CDD" id="cd02440">
    <property type="entry name" value="AdoMet_MTases"/>
    <property type="match status" value="1"/>
</dbReference>
<evidence type="ECO:0000259" key="1">
    <source>
        <dbReference type="Pfam" id="PF13649"/>
    </source>
</evidence>
<comment type="caution">
    <text evidence="2">The sequence shown here is derived from an EMBL/GenBank/DDBJ whole genome shotgun (WGS) entry which is preliminary data.</text>
</comment>
<dbReference type="PANTHER" id="PTHR43591:SF108">
    <property type="entry name" value="S-ADENOSYL-L-METHIONINE-DEPENDENT METHYLTRANSFERASE"/>
    <property type="match status" value="1"/>
</dbReference>
<dbReference type="InterPro" id="IPR041698">
    <property type="entry name" value="Methyltransf_25"/>
</dbReference>
<dbReference type="Pfam" id="PF13649">
    <property type="entry name" value="Methyltransf_25"/>
    <property type="match status" value="1"/>
</dbReference>
<dbReference type="GO" id="GO:0008168">
    <property type="term" value="F:methyltransferase activity"/>
    <property type="evidence" value="ECO:0007669"/>
    <property type="project" value="UniProtKB-KW"/>
</dbReference>
<dbReference type="AlphaFoldDB" id="A0A101JTF5"/>
<organism evidence="2 3">
    <name type="scientific">Actinoplanes awajinensis subsp. mycoplanecinus</name>
    <dbReference type="NCBI Taxonomy" id="135947"/>
    <lineage>
        <taxon>Bacteria</taxon>
        <taxon>Bacillati</taxon>
        <taxon>Actinomycetota</taxon>
        <taxon>Actinomycetes</taxon>
        <taxon>Micromonosporales</taxon>
        <taxon>Micromonosporaceae</taxon>
        <taxon>Actinoplanes</taxon>
    </lineage>
</organism>
<dbReference type="SUPFAM" id="SSF53335">
    <property type="entry name" value="S-adenosyl-L-methionine-dependent methyltransferases"/>
    <property type="match status" value="1"/>
</dbReference>
<proteinExistence type="predicted"/>
<feature type="domain" description="Methyltransferase" evidence="1">
    <location>
        <begin position="49"/>
        <end position="145"/>
    </location>
</feature>
<name>A0A101JTF5_9ACTN</name>
<evidence type="ECO:0000313" key="3">
    <source>
        <dbReference type="Proteomes" id="UP000053244"/>
    </source>
</evidence>
<dbReference type="GO" id="GO:0032259">
    <property type="term" value="P:methylation"/>
    <property type="evidence" value="ECO:0007669"/>
    <property type="project" value="UniProtKB-KW"/>
</dbReference>
<keyword evidence="2" id="KW-0489">Methyltransferase</keyword>
<reference evidence="2 3" key="1">
    <citation type="submission" date="2015-10" db="EMBL/GenBank/DDBJ databases">
        <authorList>
            <person name="Gilbert D.G."/>
        </authorList>
    </citation>
    <scope>NUCLEOTIDE SEQUENCE [LARGE SCALE GENOMIC DNA]</scope>
    <source>
        <strain evidence="2 3">NRRL B-16712</strain>
    </source>
</reference>
<dbReference type="RefSeq" id="WP_067692748.1">
    <property type="nucleotide sequence ID" value="NZ_LLZH01000167.1"/>
</dbReference>
<dbReference type="OrthoDB" id="3286690at2"/>
<accession>A0A101JTF5</accession>
<protein>
    <submittedName>
        <fullName evidence="2">Methyltransferase</fullName>
    </submittedName>
</protein>
<dbReference type="PANTHER" id="PTHR43591">
    <property type="entry name" value="METHYLTRANSFERASE"/>
    <property type="match status" value="1"/>
</dbReference>
<evidence type="ECO:0000313" key="2">
    <source>
        <dbReference type="EMBL" id="KUL32659.1"/>
    </source>
</evidence>